<accession>A0A6L9QZ17</accession>
<dbReference type="EMBL" id="JAAGLI010001133">
    <property type="protein sequence ID" value="NEA29164.1"/>
    <property type="molecule type" value="Genomic_DNA"/>
</dbReference>
<sequence>MTRSGDDVMDVPDEQRLKETIDRLTRENAKLRTQLAVAQQWNPPLDLERAFRAARGWQCLAVPLMPEKPTLILISGSKAGKDDIEEEDEAGEVWRHLQTAAAPRGRIGPFARARMPSRLLGYLREQSGRTIIVLNRDLRRGQVSRAARMLREGAKRSRPARLLELSAIPLLSLCALFHGDMAKSAVGISAAAAAGPAATIILPAAVASAISPNLDAHTITIRPQPPSHSRSIDRPPMWPPDPGAAKDPGGMDPSR</sequence>
<dbReference type="AlphaFoldDB" id="A0A6L9QZ17"/>
<gene>
    <name evidence="2" type="ORF">G3I70_42680</name>
</gene>
<organism evidence="2 3">
    <name type="scientific">Actinomadura bangladeshensis</name>
    <dbReference type="NCBI Taxonomy" id="453573"/>
    <lineage>
        <taxon>Bacteria</taxon>
        <taxon>Bacillati</taxon>
        <taxon>Actinomycetota</taxon>
        <taxon>Actinomycetes</taxon>
        <taxon>Streptosporangiales</taxon>
        <taxon>Thermomonosporaceae</taxon>
        <taxon>Actinomadura</taxon>
    </lineage>
</organism>
<evidence type="ECO:0000256" key="1">
    <source>
        <dbReference type="SAM" id="MobiDB-lite"/>
    </source>
</evidence>
<evidence type="ECO:0000313" key="3">
    <source>
        <dbReference type="Proteomes" id="UP000475532"/>
    </source>
</evidence>
<evidence type="ECO:0000313" key="2">
    <source>
        <dbReference type="EMBL" id="NEA29164.1"/>
    </source>
</evidence>
<comment type="caution">
    <text evidence="2">The sequence shown here is derived from an EMBL/GenBank/DDBJ whole genome shotgun (WGS) entry which is preliminary data.</text>
</comment>
<dbReference type="Proteomes" id="UP000475532">
    <property type="component" value="Unassembled WGS sequence"/>
</dbReference>
<reference evidence="2 3" key="1">
    <citation type="submission" date="2020-01" db="EMBL/GenBank/DDBJ databases">
        <title>Insect and environment-associated Actinomycetes.</title>
        <authorList>
            <person name="Currrie C."/>
            <person name="Chevrette M."/>
            <person name="Carlson C."/>
            <person name="Stubbendieck R."/>
            <person name="Wendt-Pienkowski E."/>
        </authorList>
    </citation>
    <scope>NUCLEOTIDE SEQUENCE [LARGE SCALE GENOMIC DNA]</scope>
    <source>
        <strain evidence="2 3">SID10258</strain>
    </source>
</reference>
<proteinExistence type="predicted"/>
<protein>
    <submittedName>
        <fullName evidence="2">Uncharacterized protein</fullName>
    </submittedName>
</protein>
<name>A0A6L9QZ17_9ACTN</name>
<feature type="compositionally biased region" description="Low complexity" evidence="1">
    <location>
        <begin position="243"/>
        <end position="255"/>
    </location>
</feature>
<feature type="region of interest" description="Disordered" evidence="1">
    <location>
        <begin position="218"/>
        <end position="255"/>
    </location>
</feature>